<dbReference type="PANTHER" id="PTHR13202">
    <property type="entry name" value="MICROSOMAL SIGNAL PEPTIDASE 12 KDA SUBUNIT"/>
    <property type="match status" value="1"/>
</dbReference>
<evidence type="ECO:0000256" key="1">
    <source>
        <dbReference type="ARBA" id="ARBA00004477"/>
    </source>
</evidence>
<feature type="transmembrane region" description="Helical" evidence="9">
    <location>
        <begin position="53"/>
        <end position="74"/>
    </location>
</feature>
<reference evidence="10" key="1">
    <citation type="journal article" date="2020" name="Stud. Mycol.">
        <title>101 Dothideomycetes genomes: a test case for predicting lifestyles and emergence of pathogens.</title>
        <authorList>
            <person name="Haridas S."/>
            <person name="Albert R."/>
            <person name="Binder M."/>
            <person name="Bloem J."/>
            <person name="Labutti K."/>
            <person name="Salamov A."/>
            <person name="Andreopoulos B."/>
            <person name="Baker S."/>
            <person name="Barry K."/>
            <person name="Bills G."/>
            <person name="Bluhm B."/>
            <person name="Cannon C."/>
            <person name="Castanera R."/>
            <person name="Culley D."/>
            <person name="Daum C."/>
            <person name="Ezra D."/>
            <person name="Gonzalez J."/>
            <person name="Henrissat B."/>
            <person name="Kuo A."/>
            <person name="Liang C."/>
            <person name="Lipzen A."/>
            <person name="Lutzoni F."/>
            <person name="Magnuson J."/>
            <person name="Mondo S."/>
            <person name="Nolan M."/>
            <person name="Ohm R."/>
            <person name="Pangilinan J."/>
            <person name="Park H.-J."/>
            <person name="Ramirez L."/>
            <person name="Alfaro M."/>
            <person name="Sun H."/>
            <person name="Tritt A."/>
            <person name="Yoshinaga Y."/>
            <person name="Zwiers L.-H."/>
            <person name="Turgeon B."/>
            <person name="Goodwin S."/>
            <person name="Spatafora J."/>
            <person name="Crous P."/>
            <person name="Grigoriev I."/>
        </authorList>
    </citation>
    <scope>NUCLEOTIDE SEQUENCE</scope>
    <source>
        <strain evidence="10">CBS 113389</strain>
    </source>
</reference>
<keyword evidence="5" id="KW-0256">Endoplasmic reticulum</keyword>
<protein>
    <recommendedName>
        <fullName evidence="3">Signal peptidase complex subunit 1</fullName>
    </recommendedName>
</protein>
<evidence type="ECO:0000256" key="4">
    <source>
        <dbReference type="ARBA" id="ARBA00022692"/>
    </source>
</evidence>
<evidence type="ECO:0000256" key="5">
    <source>
        <dbReference type="ARBA" id="ARBA00022824"/>
    </source>
</evidence>
<dbReference type="AlphaFoldDB" id="A0A6A6PXI7"/>
<evidence type="ECO:0000313" key="11">
    <source>
        <dbReference type="Proteomes" id="UP000799767"/>
    </source>
</evidence>
<dbReference type="Pfam" id="PF06645">
    <property type="entry name" value="SPC12"/>
    <property type="match status" value="1"/>
</dbReference>
<dbReference type="EMBL" id="MU001634">
    <property type="protein sequence ID" value="KAF2484476.1"/>
    <property type="molecule type" value="Genomic_DNA"/>
</dbReference>
<dbReference type="GO" id="GO:0006465">
    <property type="term" value="P:signal peptide processing"/>
    <property type="evidence" value="ECO:0007669"/>
    <property type="project" value="InterPro"/>
</dbReference>
<name>A0A6A6PXI7_9PEZI</name>
<dbReference type="Proteomes" id="UP000799767">
    <property type="component" value="Unassembled WGS sequence"/>
</dbReference>
<evidence type="ECO:0000256" key="6">
    <source>
        <dbReference type="ARBA" id="ARBA00022989"/>
    </source>
</evidence>
<evidence type="ECO:0000256" key="9">
    <source>
        <dbReference type="SAM" id="Phobius"/>
    </source>
</evidence>
<evidence type="ECO:0000256" key="7">
    <source>
        <dbReference type="ARBA" id="ARBA00023136"/>
    </source>
</evidence>
<dbReference type="InterPro" id="IPR009542">
    <property type="entry name" value="Spc1/SPCS1"/>
</dbReference>
<comment type="similarity">
    <text evidence="2">Belongs to the SPCS1 family.</text>
</comment>
<evidence type="ECO:0000256" key="2">
    <source>
        <dbReference type="ARBA" id="ARBA00005245"/>
    </source>
</evidence>
<comment type="subcellular location">
    <subcellularLocation>
        <location evidence="1">Endoplasmic reticulum membrane</location>
        <topology evidence="1">Multi-pass membrane protein</topology>
    </subcellularLocation>
</comment>
<accession>A0A6A6PXI7</accession>
<dbReference type="GO" id="GO:0005787">
    <property type="term" value="C:signal peptidase complex"/>
    <property type="evidence" value="ECO:0007669"/>
    <property type="project" value="InterPro"/>
</dbReference>
<dbReference type="GeneID" id="54474348"/>
<dbReference type="GO" id="GO:0045047">
    <property type="term" value="P:protein targeting to ER"/>
    <property type="evidence" value="ECO:0007669"/>
    <property type="project" value="TreeGrafter"/>
</dbReference>
<dbReference type="RefSeq" id="XP_033591045.1">
    <property type="nucleotide sequence ID" value="XM_033733346.1"/>
</dbReference>
<dbReference type="OrthoDB" id="263893at2759"/>
<keyword evidence="4 9" id="KW-0812">Transmembrane</keyword>
<keyword evidence="7 9" id="KW-0472">Membrane</keyword>
<feature type="transmembrane region" description="Helical" evidence="9">
    <location>
        <begin position="26"/>
        <end position="46"/>
    </location>
</feature>
<sequence length="108" mass="12007">MDQILEQARSIYEGEIDFQGQRLAELLQNLLLSISGVIAFLVGFTTQNIIHSLYIGLGGTALTFLIVVPPWPWYNQKAEAFLPPKKHKAASTDRRDLKGIDVQGLKLG</sequence>
<comment type="function">
    <text evidence="8">Component of the signal peptidase complex (SPC) which catalyzes the cleavage of N-terminal signal sequences from nascent proteins as they are translocated into the lumen of the endoplasmic reticulum. Dispensable for SPC enzymatic activity.</text>
</comment>
<gene>
    <name evidence="10" type="ORF">BDY17DRAFT_295703</name>
</gene>
<evidence type="ECO:0000313" key="10">
    <source>
        <dbReference type="EMBL" id="KAF2484476.1"/>
    </source>
</evidence>
<evidence type="ECO:0000256" key="3">
    <source>
        <dbReference type="ARBA" id="ARBA00017059"/>
    </source>
</evidence>
<organism evidence="10 11">
    <name type="scientific">Neohortaea acidophila</name>
    <dbReference type="NCBI Taxonomy" id="245834"/>
    <lineage>
        <taxon>Eukaryota</taxon>
        <taxon>Fungi</taxon>
        <taxon>Dikarya</taxon>
        <taxon>Ascomycota</taxon>
        <taxon>Pezizomycotina</taxon>
        <taxon>Dothideomycetes</taxon>
        <taxon>Dothideomycetidae</taxon>
        <taxon>Mycosphaerellales</taxon>
        <taxon>Teratosphaeriaceae</taxon>
        <taxon>Neohortaea</taxon>
    </lineage>
</organism>
<proteinExistence type="inferred from homology"/>
<keyword evidence="6 9" id="KW-1133">Transmembrane helix</keyword>
<keyword evidence="11" id="KW-1185">Reference proteome</keyword>
<dbReference type="PANTHER" id="PTHR13202:SF0">
    <property type="entry name" value="SIGNAL PEPTIDASE COMPLEX SUBUNIT 1"/>
    <property type="match status" value="1"/>
</dbReference>
<evidence type="ECO:0000256" key="8">
    <source>
        <dbReference type="ARBA" id="ARBA00045204"/>
    </source>
</evidence>